<name>A0A843XIS2_COLES</name>
<keyword evidence="7 10" id="KW-0472">Membrane</keyword>
<proteinExistence type="inferred from homology"/>
<keyword evidence="3" id="KW-0479">Metal-binding</keyword>
<feature type="transmembrane region" description="Helical" evidence="10">
    <location>
        <begin position="63"/>
        <end position="86"/>
    </location>
</feature>
<keyword evidence="5" id="KW-0862">Zinc</keyword>
<comment type="caution">
    <text evidence="12">The sequence shown here is derived from an EMBL/GenBank/DDBJ whole genome shotgun (WGS) entry which is preliminary data.</text>
</comment>
<dbReference type="SUPFAM" id="SSF57850">
    <property type="entry name" value="RING/U-box"/>
    <property type="match status" value="1"/>
</dbReference>
<evidence type="ECO:0000256" key="7">
    <source>
        <dbReference type="ARBA" id="ARBA00023136"/>
    </source>
</evidence>
<dbReference type="FunFam" id="3.30.40.10:FF:000505">
    <property type="entry name" value="NEP1-interacting protein-like 1"/>
    <property type="match status" value="1"/>
</dbReference>
<dbReference type="OrthoDB" id="8062037at2759"/>
<evidence type="ECO:0000256" key="6">
    <source>
        <dbReference type="ARBA" id="ARBA00022989"/>
    </source>
</evidence>
<dbReference type="GO" id="GO:0008270">
    <property type="term" value="F:zinc ion binding"/>
    <property type="evidence" value="ECO:0007669"/>
    <property type="project" value="UniProtKB-KW"/>
</dbReference>
<dbReference type="InterPro" id="IPR001841">
    <property type="entry name" value="Znf_RING"/>
</dbReference>
<protein>
    <recommendedName>
        <fullName evidence="11">RING-type domain-containing protein</fullName>
    </recommendedName>
</protein>
<sequence length="262" mass="26822">MDFLCSFPSASPSSYTSTPLPPFAVAASASSVTAGAAADGIASSSGAPLGREGGENGSAVCEMVGAFISGLLTCVFAMVGLFLGAATGACIGVATESGLFRGAGIGAISGAVFSIDVVESSLVMWRSRGSGIRSVIYVVDVVASLLNGRLVREEVGPAVQNAVRSQMSAVDGPFSEDIDIFETGGTKGMARASIDKIPRIRITSGNRVDSSGEQISCSVCLQDLEPGETARCLPHCGHLFHLPCIDGWLISHGSCPLCRRDL</sequence>
<dbReference type="AlphaFoldDB" id="A0A843XIS2"/>
<comment type="subcellular location">
    <subcellularLocation>
        <location evidence="1">Membrane</location>
        <topology evidence="1">Multi-pass membrane protein</topology>
    </subcellularLocation>
</comment>
<evidence type="ECO:0000256" key="5">
    <source>
        <dbReference type="ARBA" id="ARBA00022833"/>
    </source>
</evidence>
<keyword evidence="6 10" id="KW-1133">Transmembrane helix</keyword>
<dbReference type="SMR" id="A0A843XIS2"/>
<evidence type="ECO:0000313" key="12">
    <source>
        <dbReference type="EMBL" id="MQM19548.1"/>
    </source>
</evidence>
<feature type="transmembrane region" description="Helical" evidence="10">
    <location>
        <begin position="98"/>
        <end position="118"/>
    </location>
</feature>
<dbReference type="EMBL" id="NMUH01009009">
    <property type="protein sequence ID" value="MQM19548.1"/>
    <property type="molecule type" value="Genomic_DNA"/>
</dbReference>
<evidence type="ECO:0000256" key="1">
    <source>
        <dbReference type="ARBA" id="ARBA00004141"/>
    </source>
</evidence>
<accession>A0A843XIS2</accession>
<dbReference type="PROSITE" id="PS50089">
    <property type="entry name" value="ZF_RING_2"/>
    <property type="match status" value="1"/>
</dbReference>
<evidence type="ECO:0000313" key="13">
    <source>
        <dbReference type="Proteomes" id="UP000652761"/>
    </source>
</evidence>
<keyword evidence="13" id="KW-1185">Reference proteome</keyword>
<evidence type="ECO:0000256" key="8">
    <source>
        <dbReference type="ARBA" id="ARBA00061072"/>
    </source>
</evidence>
<dbReference type="PANTHER" id="PTHR46151">
    <property type="entry name" value="NEP1-INTERACTING PROTEIN-LIKE 2"/>
    <property type="match status" value="1"/>
</dbReference>
<gene>
    <name evidence="12" type="ORF">Taro_052555</name>
</gene>
<dbReference type="SMART" id="SM00184">
    <property type="entry name" value="RING"/>
    <property type="match status" value="1"/>
</dbReference>
<evidence type="ECO:0000256" key="3">
    <source>
        <dbReference type="ARBA" id="ARBA00022723"/>
    </source>
</evidence>
<dbReference type="PANTHER" id="PTHR46151:SF7">
    <property type="entry name" value="NEP1-INTERACTING PROTEIN 1"/>
    <property type="match status" value="1"/>
</dbReference>
<keyword evidence="4 9" id="KW-0863">Zinc-finger</keyword>
<keyword evidence="2 10" id="KW-0812">Transmembrane</keyword>
<reference evidence="12" key="1">
    <citation type="submission" date="2017-07" db="EMBL/GenBank/DDBJ databases">
        <title>Taro Niue Genome Assembly and Annotation.</title>
        <authorList>
            <person name="Atibalentja N."/>
            <person name="Keating K."/>
            <person name="Fields C.J."/>
        </authorList>
    </citation>
    <scope>NUCLEOTIDE SEQUENCE</scope>
    <source>
        <strain evidence="12">Niue_2</strain>
        <tissue evidence="12">Leaf</tissue>
    </source>
</reference>
<organism evidence="12 13">
    <name type="scientific">Colocasia esculenta</name>
    <name type="common">Wild taro</name>
    <name type="synonym">Arum esculentum</name>
    <dbReference type="NCBI Taxonomy" id="4460"/>
    <lineage>
        <taxon>Eukaryota</taxon>
        <taxon>Viridiplantae</taxon>
        <taxon>Streptophyta</taxon>
        <taxon>Embryophyta</taxon>
        <taxon>Tracheophyta</taxon>
        <taxon>Spermatophyta</taxon>
        <taxon>Magnoliopsida</taxon>
        <taxon>Liliopsida</taxon>
        <taxon>Araceae</taxon>
        <taxon>Aroideae</taxon>
        <taxon>Colocasieae</taxon>
        <taxon>Colocasia</taxon>
    </lineage>
</organism>
<dbReference type="Gene3D" id="3.30.40.10">
    <property type="entry name" value="Zinc/RING finger domain, C3HC4 (zinc finger)"/>
    <property type="match status" value="1"/>
</dbReference>
<dbReference type="Proteomes" id="UP000652761">
    <property type="component" value="Unassembled WGS sequence"/>
</dbReference>
<comment type="similarity">
    <text evidence="8">Belongs to the RING-type zinc finger family. NIP subfamily.</text>
</comment>
<evidence type="ECO:0000256" key="10">
    <source>
        <dbReference type="SAM" id="Phobius"/>
    </source>
</evidence>
<evidence type="ECO:0000259" key="11">
    <source>
        <dbReference type="PROSITE" id="PS50089"/>
    </source>
</evidence>
<dbReference type="Pfam" id="PF13639">
    <property type="entry name" value="zf-RING_2"/>
    <property type="match status" value="1"/>
</dbReference>
<evidence type="ECO:0000256" key="9">
    <source>
        <dbReference type="PROSITE-ProRule" id="PRU00175"/>
    </source>
</evidence>
<dbReference type="GO" id="GO:0016020">
    <property type="term" value="C:membrane"/>
    <property type="evidence" value="ECO:0007669"/>
    <property type="project" value="UniProtKB-SubCell"/>
</dbReference>
<dbReference type="InterPro" id="IPR013083">
    <property type="entry name" value="Znf_RING/FYVE/PHD"/>
</dbReference>
<evidence type="ECO:0000256" key="2">
    <source>
        <dbReference type="ARBA" id="ARBA00022692"/>
    </source>
</evidence>
<evidence type="ECO:0000256" key="4">
    <source>
        <dbReference type="ARBA" id="ARBA00022771"/>
    </source>
</evidence>
<feature type="domain" description="RING-type" evidence="11">
    <location>
        <begin position="217"/>
        <end position="259"/>
    </location>
</feature>